<dbReference type="PANTHER" id="PTHR24113">
    <property type="entry name" value="RAN GTPASE-ACTIVATING PROTEIN 1"/>
    <property type="match status" value="1"/>
</dbReference>
<evidence type="ECO:0000256" key="1">
    <source>
        <dbReference type="ARBA" id="ARBA00022468"/>
    </source>
</evidence>
<dbReference type="InParanoid" id="F2UD94"/>
<proteinExistence type="predicted"/>
<name>F2UD94_SALR5</name>
<organism evidence="5">
    <name type="scientific">Salpingoeca rosetta (strain ATCC 50818 / BSB-021)</name>
    <dbReference type="NCBI Taxonomy" id="946362"/>
    <lineage>
        <taxon>Eukaryota</taxon>
        <taxon>Choanoflagellata</taxon>
        <taxon>Craspedida</taxon>
        <taxon>Salpingoecidae</taxon>
        <taxon>Salpingoeca</taxon>
    </lineage>
</organism>
<dbReference type="PANTHER" id="PTHR24113:SF12">
    <property type="entry name" value="RAN GTPASE-ACTIVATING PROTEIN 1"/>
    <property type="match status" value="1"/>
</dbReference>
<dbReference type="GO" id="GO:0005634">
    <property type="term" value="C:nucleus"/>
    <property type="evidence" value="ECO:0007669"/>
    <property type="project" value="TreeGrafter"/>
</dbReference>
<dbReference type="Pfam" id="PF13516">
    <property type="entry name" value="LRR_6"/>
    <property type="match status" value="2"/>
</dbReference>
<protein>
    <recommendedName>
        <fullName evidence="6">C-terminal of Roc (COR) domain-containing protein</fullName>
    </recommendedName>
</protein>
<evidence type="ECO:0008006" key="6">
    <source>
        <dbReference type="Google" id="ProtNLM"/>
    </source>
</evidence>
<evidence type="ECO:0000256" key="2">
    <source>
        <dbReference type="ARBA" id="ARBA00022614"/>
    </source>
</evidence>
<keyword evidence="3" id="KW-0677">Repeat</keyword>
<dbReference type="GeneID" id="16073419"/>
<dbReference type="InterPro" id="IPR003591">
    <property type="entry name" value="Leu-rich_rpt_typical-subtyp"/>
</dbReference>
<dbReference type="EMBL" id="GL832969">
    <property type="protein sequence ID" value="EGD74589.1"/>
    <property type="molecule type" value="Genomic_DNA"/>
</dbReference>
<dbReference type="Proteomes" id="UP000007799">
    <property type="component" value="Unassembled WGS sequence"/>
</dbReference>
<dbReference type="Pfam" id="PF00560">
    <property type="entry name" value="LRR_1"/>
    <property type="match status" value="1"/>
</dbReference>
<dbReference type="Gene3D" id="3.80.10.10">
    <property type="entry name" value="Ribonuclease Inhibitor"/>
    <property type="match status" value="1"/>
</dbReference>
<dbReference type="KEGG" id="sre:PTSG_05954"/>
<dbReference type="InterPro" id="IPR027417">
    <property type="entry name" value="P-loop_NTPase"/>
</dbReference>
<accession>F2UD94</accession>
<dbReference type="GO" id="GO:0031267">
    <property type="term" value="F:small GTPase binding"/>
    <property type="evidence" value="ECO:0007669"/>
    <property type="project" value="TreeGrafter"/>
</dbReference>
<dbReference type="SUPFAM" id="SSF52540">
    <property type="entry name" value="P-loop containing nucleoside triphosphate hydrolases"/>
    <property type="match status" value="1"/>
</dbReference>
<evidence type="ECO:0000256" key="3">
    <source>
        <dbReference type="ARBA" id="ARBA00022737"/>
    </source>
</evidence>
<dbReference type="RefSeq" id="XP_004992846.1">
    <property type="nucleotide sequence ID" value="XM_004992789.1"/>
</dbReference>
<dbReference type="PROSITE" id="PS51450">
    <property type="entry name" value="LRR"/>
    <property type="match status" value="1"/>
</dbReference>
<keyword evidence="2" id="KW-0433">Leucine-rich repeat</keyword>
<keyword evidence="1" id="KW-0343">GTPase activation</keyword>
<dbReference type="eggNOG" id="KOG4308">
    <property type="taxonomic scope" value="Eukaryota"/>
</dbReference>
<dbReference type="GO" id="GO:0005096">
    <property type="term" value="F:GTPase activator activity"/>
    <property type="evidence" value="ECO:0007669"/>
    <property type="project" value="UniProtKB-KW"/>
</dbReference>
<dbReference type="AlphaFoldDB" id="F2UD94"/>
<dbReference type="InterPro" id="IPR027038">
    <property type="entry name" value="RanGap"/>
</dbReference>
<evidence type="ECO:0000313" key="5">
    <source>
        <dbReference type="Proteomes" id="UP000007799"/>
    </source>
</evidence>
<dbReference type="InterPro" id="IPR001611">
    <property type="entry name" value="Leu-rich_rpt"/>
</dbReference>
<dbReference type="SUPFAM" id="SSF52047">
    <property type="entry name" value="RNI-like"/>
    <property type="match status" value="1"/>
</dbReference>
<dbReference type="SMART" id="SM00368">
    <property type="entry name" value="LRR_RI"/>
    <property type="match status" value="7"/>
</dbReference>
<reference evidence="4" key="1">
    <citation type="submission" date="2009-08" db="EMBL/GenBank/DDBJ databases">
        <title>Annotation of Salpingoeca rosetta.</title>
        <authorList>
            <consortium name="The Broad Institute Genome Sequencing Platform"/>
            <person name="Russ C."/>
            <person name="Cuomo C."/>
            <person name="Burger G."/>
            <person name="Gray M.W."/>
            <person name="Holland P.W.H."/>
            <person name="King N."/>
            <person name="Lang F.B.F."/>
            <person name="Roger A.J."/>
            <person name="Ruiz-Trillo I."/>
            <person name="Young S.K."/>
            <person name="Zeng Q."/>
            <person name="Gargeya S."/>
            <person name="Alvarado L."/>
            <person name="Berlin A."/>
            <person name="Chapman S.B."/>
            <person name="Chen Z."/>
            <person name="Freedman E."/>
            <person name="Gellesch M."/>
            <person name="Goldberg J."/>
            <person name="Griggs A."/>
            <person name="Gujja S."/>
            <person name="Heilman E."/>
            <person name="Heiman D."/>
            <person name="Howarth C."/>
            <person name="Mehta T."/>
            <person name="Neiman D."/>
            <person name="Pearson M."/>
            <person name="Roberts A."/>
            <person name="Saif S."/>
            <person name="Shea T."/>
            <person name="Shenoy N."/>
            <person name="Sisk P."/>
            <person name="Stolte C."/>
            <person name="Sykes S."/>
            <person name="White J."/>
            <person name="Yandava C."/>
            <person name="Haas B."/>
            <person name="Nusbaum C."/>
            <person name="Birren B."/>
        </authorList>
    </citation>
    <scope>NUCLEOTIDE SEQUENCE [LARGE SCALE GENOMIC DNA]</scope>
    <source>
        <strain evidence="4">ATCC 50818</strain>
    </source>
</reference>
<dbReference type="GO" id="GO:0006913">
    <property type="term" value="P:nucleocytoplasmic transport"/>
    <property type="evidence" value="ECO:0007669"/>
    <property type="project" value="TreeGrafter"/>
</dbReference>
<dbReference type="Gene3D" id="3.40.50.300">
    <property type="entry name" value="P-loop containing nucleotide triphosphate hydrolases"/>
    <property type="match status" value="1"/>
</dbReference>
<sequence length="1124" mass="124731">MDNDNGSSSAPTTPPQWLDTLVHDLEHDTALSASVVFEDFPPSMQRRFVEALAKNTSVQSIEIIASPLSVINLQLLAETTPSLPHVHSLDLVDNNFDTDFDKPLASLLAKLPNLESLRLNGCNLQSQAAIVLAEPLANLKELRRIQLASDNLDDDSIRVLAKSLANLPNLHQINLDGNRITAVGAQAVIETACKLEHFDALRLNDNLITSVGFQEAAAMLKSLKHLRYLDFRNNGLSCDGVKMLTQSFPQLTELQKLFLDGNRIGTEGVRVLAPVVGSMDSLQELDLTNNGITHLGPEFLATTNIYQIGFEGNPLVCPPAHIVVHSRAMTYAYLRAVSQGSELLTRSRLVFIGDGGVGKTTLKTALLMLHSADRAHVLNVVRQAIKKAFSKYTEADFREWVDHDLNPSDQPGFFDQCCQKAKGITGKLWLKSPDDKLRAWFGGDAGTAQAEQIVDRMLQARQFILASGATAPQSPPGQGDAPPFEPLLYMPHVWTEGVEVDHWDAHDFEIWDFAGELEFFPTHELFLASHMAVYLLVFDASQGFDHALARVCLWLELLRTCTPPALGHNHDHVQVRLVATKDVSFSLDYFRSEVKHHASSCFDLGPKCYRIEYTEADGGDLMDLDTELARLRTEGVPYFHVPTGLTDIKKHIQEMARAHATRDWPVVNVSTIDWKHNHPELAVLFLLHTAVIYPVPGNPSMIVLDPMVWLTKLLSALLHPLHGLSLSFDAASPQASSSQIHLPAVDTSHVLSSLAQRDLHIPQQQRHLLLPFLSSFNICFSVNTAQTLYTFPSLLPRRDVHPGIITAIHNTVPGLAASQRVVLGRRLQCFEEHEWLPPTAWPLVVKELFAAVNEAGATPLHLSAGIFIAQVDLANYIVASLTLLKHRRCVDIVAVGSQSEVLLHTAMLCVVKVLRDHFPSLHLQKRCLMVASQHDHDQEQHAVLQLSIVSHSVYTEKKAVDPQDVLQQLPTSDSGPLSTTYAQRLRQLLTVEDHSDSPPIRRWDAHWVCLLTDPKLVSETNIPKAKQNAETRSMFADVCEQLLHLSEQERVVLSTHCGLHNKPLDGSSMVLALKSTCPIGSTVPYLSEDSDLQPLHDAIERRIGHEHITCVIIRERQAKLKTLP</sequence>
<dbReference type="SMART" id="SM00369">
    <property type="entry name" value="LRR_TYP"/>
    <property type="match status" value="5"/>
</dbReference>
<dbReference type="GO" id="GO:0005829">
    <property type="term" value="C:cytosol"/>
    <property type="evidence" value="ECO:0007669"/>
    <property type="project" value="TreeGrafter"/>
</dbReference>
<evidence type="ECO:0000313" key="4">
    <source>
        <dbReference type="EMBL" id="EGD74589.1"/>
    </source>
</evidence>
<dbReference type="InterPro" id="IPR032675">
    <property type="entry name" value="LRR_dom_sf"/>
</dbReference>
<gene>
    <name evidence="4" type="ORF">PTSG_05954</name>
</gene>
<keyword evidence="5" id="KW-1185">Reference proteome</keyword>
<dbReference type="GO" id="GO:0048471">
    <property type="term" value="C:perinuclear region of cytoplasm"/>
    <property type="evidence" value="ECO:0007669"/>
    <property type="project" value="TreeGrafter"/>
</dbReference>
<dbReference type="OrthoDB" id="120976at2759"/>